<dbReference type="EMBL" id="RCZD01000010">
    <property type="protein sequence ID" value="TPG58870.1"/>
    <property type="molecule type" value="Genomic_DNA"/>
</dbReference>
<dbReference type="Proteomes" id="UP000317663">
    <property type="component" value="Unassembled WGS sequence"/>
</dbReference>
<dbReference type="SUPFAM" id="SSF53098">
    <property type="entry name" value="Ribonuclease H-like"/>
    <property type="match status" value="1"/>
</dbReference>
<dbReference type="AlphaFoldDB" id="A0A502GBZ9"/>
<keyword evidence="2" id="KW-1185">Reference proteome</keyword>
<dbReference type="OrthoDB" id="9774685at2"/>
<name>A0A502GBZ9_9GAMM</name>
<dbReference type="InterPro" id="IPR012337">
    <property type="entry name" value="RNaseH-like_sf"/>
</dbReference>
<sequence length="58" mass="6605">MCGKTAGQVAYQRGIRIDFSRPGTPADNATAESFNEWLKCLYLFPMRPQKMTPSFDFI</sequence>
<protein>
    <submittedName>
        <fullName evidence="1">Uncharacterized protein</fullName>
    </submittedName>
</protein>
<organism evidence="1 2">
    <name type="scientific">Ewingella americana</name>
    <dbReference type="NCBI Taxonomy" id="41202"/>
    <lineage>
        <taxon>Bacteria</taxon>
        <taxon>Pseudomonadati</taxon>
        <taxon>Pseudomonadota</taxon>
        <taxon>Gammaproteobacteria</taxon>
        <taxon>Enterobacterales</taxon>
        <taxon>Yersiniaceae</taxon>
        <taxon>Ewingella</taxon>
    </lineage>
</organism>
<reference evidence="1 2" key="1">
    <citation type="journal article" date="2019" name="Environ. Microbiol.">
        <title>Species interactions and distinct microbial communities in high Arctic permafrost affected cryosols are associated with the CH4 and CO2 gas fluxes.</title>
        <authorList>
            <person name="Altshuler I."/>
            <person name="Hamel J."/>
            <person name="Turney S."/>
            <person name="Magnuson E."/>
            <person name="Levesque R."/>
            <person name="Greer C."/>
            <person name="Whyte L.G."/>
        </authorList>
    </citation>
    <scope>NUCLEOTIDE SEQUENCE [LARGE SCALE GENOMIC DNA]</scope>
    <source>
        <strain evidence="1 2">E4</strain>
    </source>
</reference>
<comment type="caution">
    <text evidence="1">The sequence shown here is derived from an EMBL/GenBank/DDBJ whole genome shotgun (WGS) entry which is preliminary data.</text>
</comment>
<evidence type="ECO:0000313" key="2">
    <source>
        <dbReference type="Proteomes" id="UP000317663"/>
    </source>
</evidence>
<proteinExistence type="predicted"/>
<gene>
    <name evidence="1" type="ORF">EAH77_18355</name>
</gene>
<evidence type="ECO:0000313" key="1">
    <source>
        <dbReference type="EMBL" id="TPG58870.1"/>
    </source>
</evidence>
<accession>A0A502GBZ9</accession>